<dbReference type="InterPro" id="IPR039537">
    <property type="entry name" value="Retrotran_Ty1/copia-like"/>
</dbReference>
<dbReference type="Proteomes" id="UP001054821">
    <property type="component" value="Chromosome 4"/>
</dbReference>
<accession>A0AAD4Z740</accession>
<dbReference type="InterPro" id="IPR057670">
    <property type="entry name" value="SH3_retrovirus"/>
</dbReference>
<evidence type="ECO:0000256" key="2">
    <source>
        <dbReference type="ARBA" id="ARBA00022801"/>
    </source>
</evidence>
<dbReference type="GO" id="GO:0046872">
    <property type="term" value="F:metal ion binding"/>
    <property type="evidence" value="ECO:0007669"/>
    <property type="project" value="UniProtKB-KW"/>
</dbReference>
<dbReference type="Gene3D" id="3.30.420.10">
    <property type="entry name" value="Ribonuclease H-like superfamily/Ribonuclease H"/>
    <property type="match status" value="1"/>
</dbReference>
<evidence type="ECO:0000256" key="1">
    <source>
        <dbReference type="ARBA" id="ARBA00022723"/>
    </source>
</evidence>
<dbReference type="InterPro" id="IPR013103">
    <property type="entry name" value="RVT_2"/>
</dbReference>
<reference evidence="5 6" key="1">
    <citation type="journal article" date="2022" name="G3 (Bethesda)">
        <title>Whole-genome sequence and methylome profiling of the almond [Prunus dulcis (Mill.) D.A. Webb] cultivar 'Nonpareil'.</title>
        <authorList>
            <person name="D'Amico-Willman K.M."/>
            <person name="Ouma W.Z."/>
            <person name="Meulia T."/>
            <person name="Sideli G.M."/>
            <person name="Gradziel T.M."/>
            <person name="Fresnedo-Ramirez J."/>
        </authorList>
    </citation>
    <scope>NUCLEOTIDE SEQUENCE [LARGE SCALE GENOMIC DNA]</scope>
    <source>
        <strain evidence="5">Clone GOH B32 T37-40</strain>
    </source>
</reference>
<keyword evidence="1" id="KW-0479">Metal-binding</keyword>
<dbReference type="GO" id="GO:0016787">
    <property type="term" value="F:hydrolase activity"/>
    <property type="evidence" value="ECO:0007669"/>
    <property type="project" value="UniProtKB-KW"/>
</dbReference>
<name>A0AAD4Z740_PRUDU</name>
<keyword evidence="2" id="KW-0378">Hydrolase</keyword>
<dbReference type="PANTHER" id="PTHR42648:SF18">
    <property type="entry name" value="RETROTRANSPOSON, UNCLASSIFIED-LIKE PROTEIN"/>
    <property type="match status" value="1"/>
</dbReference>
<keyword evidence="6" id="KW-1185">Reference proteome</keyword>
<dbReference type="GO" id="GO:0003676">
    <property type="term" value="F:nucleic acid binding"/>
    <property type="evidence" value="ECO:0007669"/>
    <property type="project" value="InterPro"/>
</dbReference>
<dbReference type="AlphaFoldDB" id="A0AAD4Z740"/>
<feature type="domain" description="Integrase catalytic" evidence="4">
    <location>
        <begin position="1"/>
        <end position="101"/>
    </location>
</feature>
<dbReference type="PROSITE" id="PS50994">
    <property type="entry name" value="INTEGRASE"/>
    <property type="match status" value="1"/>
</dbReference>
<dbReference type="GO" id="GO:0015074">
    <property type="term" value="P:DNA integration"/>
    <property type="evidence" value="ECO:0007669"/>
    <property type="project" value="InterPro"/>
</dbReference>
<dbReference type="InterPro" id="IPR012337">
    <property type="entry name" value="RNaseH-like_sf"/>
</dbReference>
<dbReference type="EMBL" id="JAJFAZ020000004">
    <property type="protein sequence ID" value="KAI5336037.1"/>
    <property type="molecule type" value="Genomic_DNA"/>
</dbReference>
<dbReference type="Pfam" id="PF25597">
    <property type="entry name" value="SH3_retrovirus"/>
    <property type="match status" value="1"/>
</dbReference>
<organism evidence="5 6">
    <name type="scientific">Prunus dulcis</name>
    <name type="common">Almond</name>
    <name type="synonym">Amygdalus dulcis</name>
    <dbReference type="NCBI Taxonomy" id="3755"/>
    <lineage>
        <taxon>Eukaryota</taxon>
        <taxon>Viridiplantae</taxon>
        <taxon>Streptophyta</taxon>
        <taxon>Embryophyta</taxon>
        <taxon>Tracheophyta</taxon>
        <taxon>Spermatophyta</taxon>
        <taxon>Magnoliopsida</taxon>
        <taxon>eudicotyledons</taxon>
        <taxon>Gunneridae</taxon>
        <taxon>Pentapetalae</taxon>
        <taxon>rosids</taxon>
        <taxon>fabids</taxon>
        <taxon>Rosales</taxon>
        <taxon>Rosaceae</taxon>
        <taxon>Amygdaloideae</taxon>
        <taxon>Amygdaleae</taxon>
        <taxon>Prunus</taxon>
    </lineage>
</organism>
<dbReference type="PANTHER" id="PTHR42648">
    <property type="entry name" value="TRANSPOSASE, PUTATIVE-RELATED"/>
    <property type="match status" value="1"/>
</dbReference>
<evidence type="ECO:0000313" key="5">
    <source>
        <dbReference type="EMBL" id="KAI5336037.1"/>
    </source>
</evidence>
<protein>
    <recommendedName>
        <fullName evidence="4">Integrase catalytic domain-containing protein</fullName>
    </recommendedName>
</protein>
<feature type="region of interest" description="Disordered" evidence="3">
    <location>
        <begin position="174"/>
        <end position="202"/>
    </location>
</feature>
<dbReference type="InterPro" id="IPR036397">
    <property type="entry name" value="RNaseH_sf"/>
</dbReference>
<evidence type="ECO:0000313" key="6">
    <source>
        <dbReference type="Proteomes" id="UP001054821"/>
    </source>
</evidence>
<evidence type="ECO:0000259" key="4">
    <source>
        <dbReference type="PROSITE" id="PS50994"/>
    </source>
</evidence>
<dbReference type="InterPro" id="IPR001584">
    <property type="entry name" value="Integrase_cat-core"/>
</dbReference>
<comment type="caution">
    <text evidence="5">The sequence shown here is derived from an EMBL/GenBank/DDBJ whole genome shotgun (WGS) entry which is preliminary data.</text>
</comment>
<gene>
    <name evidence="5" type="ORF">L3X38_026171</name>
</gene>
<sequence length="376" mass="42644">MFIRSLRTDRGGEFTSQEFINFSTVNGIQRQLTAAYTPQQNGVVERKNRTIMNMVRSMLAKKKIPKLFWPEAVNWTVHVLNRSPTFAMKNKTPEEAWSGYKPYVDHVPDSRRIKLDDKSLKCIFFGASEESKAYRLFDPVSHKVIVSQDVVFNKNQSWNWDESHEEAILADLEWKPEEEEGTEKSNREDESTVSVVEETRGDEGVIEGDVADSVPSTLLASGSPPCEARIKRPPGWMRDYVSGEGLSEEDDVDVNLAHLALFIDADPISYEKVAKSKIWRQAMDAEIQAIERNDTWELTKLPPGGKTISCLHLYGVDYAEVFAPVARLDTMRVVLSLAALKTWMVYELDVKSAFLRGELNEEVFVAQPPGYEQQGC</sequence>
<evidence type="ECO:0000256" key="3">
    <source>
        <dbReference type="SAM" id="MobiDB-lite"/>
    </source>
</evidence>
<dbReference type="SUPFAM" id="SSF53098">
    <property type="entry name" value="Ribonuclease H-like"/>
    <property type="match status" value="1"/>
</dbReference>
<dbReference type="Pfam" id="PF07727">
    <property type="entry name" value="RVT_2"/>
    <property type="match status" value="1"/>
</dbReference>
<proteinExistence type="predicted"/>